<organism evidence="1 2">
    <name type="scientific">Acer negundo</name>
    <name type="common">Box elder</name>
    <dbReference type="NCBI Taxonomy" id="4023"/>
    <lineage>
        <taxon>Eukaryota</taxon>
        <taxon>Viridiplantae</taxon>
        <taxon>Streptophyta</taxon>
        <taxon>Embryophyta</taxon>
        <taxon>Tracheophyta</taxon>
        <taxon>Spermatophyta</taxon>
        <taxon>Magnoliopsida</taxon>
        <taxon>eudicotyledons</taxon>
        <taxon>Gunneridae</taxon>
        <taxon>Pentapetalae</taxon>
        <taxon>rosids</taxon>
        <taxon>malvids</taxon>
        <taxon>Sapindales</taxon>
        <taxon>Sapindaceae</taxon>
        <taxon>Hippocastanoideae</taxon>
        <taxon>Acereae</taxon>
        <taxon>Acer</taxon>
    </lineage>
</organism>
<dbReference type="AlphaFoldDB" id="A0AAD5J7I3"/>
<dbReference type="EMBL" id="JAJSOW010000100">
    <property type="protein sequence ID" value="KAI9185030.1"/>
    <property type="molecule type" value="Genomic_DNA"/>
</dbReference>
<dbReference type="Proteomes" id="UP001064489">
    <property type="component" value="Chromosome 3"/>
</dbReference>
<keyword evidence="2" id="KW-1185">Reference proteome</keyword>
<proteinExistence type="predicted"/>
<reference evidence="1" key="1">
    <citation type="journal article" date="2022" name="Plant J.">
        <title>Strategies of tolerance reflected in two North American maple genomes.</title>
        <authorList>
            <person name="McEvoy S.L."/>
            <person name="Sezen U.U."/>
            <person name="Trouern-Trend A."/>
            <person name="McMahon S.M."/>
            <person name="Schaberg P.G."/>
            <person name="Yang J."/>
            <person name="Wegrzyn J.L."/>
            <person name="Swenson N.G."/>
        </authorList>
    </citation>
    <scope>NUCLEOTIDE SEQUENCE</scope>
    <source>
        <strain evidence="1">91603</strain>
    </source>
</reference>
<protein>
    <submittedName>
        <fullName evidence="1">Uncharacterized protein</fullName>
    </submittedName>
</protein>
<comment type="caution">
    <text evidence="1">The sequence shown here is derived from an EMBL/GenBank/DDBJ whole genome shotgun (WGS) entry which is preliminary data.</text>
</comment>
<gene>
    <name evidence="1" type="ORF">LWI28_003500</name>
</gene>
<accession>A0AAD5J7I3</accession>
<reference evidence="1" key="2">
    <citation type="submission" date="2023-02" db="EMBL/GenBank/DDBJ databases">
        <authorList>
            <person name="Swenson N.G."/>
            <person name="Wegrzyn J.L."/>
            <person name="Mcevoy S.L."/>
        </authorList>
    </citation>
    <scope>NUCLEOTIDE SEQUENCE</scope>
    <source>
        <strain evidence="1">91603</strain>
        <tissue evidence="1">Leaf</tissue>
    </source>
</reference>
<evidence type="ECO:0000313" key="1">
    <source>
        <dbReference type="EMBL" id="KAI9185030.1"/>
    </source>
</evidence>
<name>A0AAD5J7I3_ACENE</name>
<evidence type="ECO:0000313" key="2">
    <source>
        <dbReference type="Proteomes" id="UP001064489"/>
    </source>
</evidence>
<sequence length="190" mass="20687">MCINNITHQVKKRIPKFVINGIAKLSKEKIKGYVETGSVNGQTRSTSRSLPNSKVIVNGKGLFSNFQDLTGEGSLRIYDSGLGICYQSGSNYTKGIGLCEPPFCEKDVKLLGMVAVTDEVGGMSHVSESDVGNTRSVKCSMKKQPNGNSKMRNVGDLCLAVKGHGMKTRSSKFKMSWKLEEEISKVIDMG</sequence>